<organism evidence="2 3">
    <name type="scientific">Paraglaciecola algarum</name>
    <dbReference type="NCBI Taxonomy" id="3050085"/>
    <lineage>
        <taxon>Bacteria</taxon>
        <taxon>Pseudomonadati</taxon>
        <taxon>Pseudomonadota</taxon>
        <taxon>Gammaproteobacteria</taxon>
        <taxon>Alteromonadales</taxon>
        <taxon>Alteromonadaceae</taxon>
        <taxon>Paraglaciecola</taxon>
    </lineage>
</organism>
<keyword evidence="1" id="KW-0472">Membrane</keyword>
<reference evidence="2 3" key="1">
    <citation type="submission" date="2022-01" db="EMBL/GenBank/DDBJ databases">
        <title>Paraglaciecola sp. G1-23.</title>
        <authorList>
            <person name="Jin M.S."/>
            <person name="Han D.M."/>
            <person name="Kim H.M."/>
            <person name="Jeon C.O."/>
        </authorList>
    </citation>
    <scope>NUCLEOTIDE SEQUENCE [LARGE SCALE GENOMIC DNA]</scope>
    <source>
        <strain evidence="2 3">G1-23</strain>
    </source>
</reference>
<dbReference type="Proteomes" id="UP001521137">
    <property type="component" value="Unassembled WGS sequence"/>
</dbReference>
<dbReference type="EMBL" id="JAKGAS010000010">
    <property type="protein sequence ID" value="MCF2949696.1"/>
    <property type="molecule type" value="Genomic_DNA"/>
</dbReference>
<proteinExistence type="predicted"/>
<comment type="caution">
    <text evidence="2">The sequence shown here is derived from an EMBL/GenBank/DDBJ whole genome shotgun (WGS) entry which is preliminary data.</text>
</comment>
<protein>
    <submittedName>
        <fullName evidence="2">DUF58 domain-containing protein</fullName>
    </submittedName>
</protein>
<dbReference type="PANTHER" id="PTHR34351">
    <property type="entry name" value="SLR1927 PROTEIN-RELATED"/>
    <property type="match status" value="1"/>
</dbReference>
<keyword evidence="3" id="KW-1185">Reference proteome</keyword>
<sequence length="322" mass="36244">MNKRIPAAQKHKLNHKNIFIFPSKFGGLFLALCVLLFLLGTNYQNNLMLLLCYFLLALFLVNLLASYINFARIELHQGKSAQVFVGDNLHLPLWLNSDVDNKHMPDGELYFKFKLDKQNKSQIKTAMTKVDVNVYTNPISLNYPCTNRGALSLPRITLSSYFPLGLFRCWTHLAFNNQIIVYPEPIPCKIHLSSHPHSVEDSSVQAGTELTGHDDFSHLKAYQAGEPLHHVAWKQVAKGRGMVSKQFSSVENQIGWLKLATNQSNENLELDISKLTFQVIELSREQQKFGLDLGNTCIAPDVGHAHTQACLTALALFPQSKA</sequence>
<feature type="transmembrane region" description="Helical" evidence="1">
    <location>
        <begin position="21"/>
        <end position="41"/>
    </location>
</feature>
<gene>
    <name evidence="2" type="ORF">L0668_16375</name>
</gene>
<dbReference type="RefSeq" id="WP_235313799.1">
    <property type="nucleotide sequence ID" value="NZ_JAKGAS010000010.1"/>
</dbReference>
<evidence type="ECO:0000313" key="2">
    <source>
        <dbReference type="EMBL" id="MCF2949696.1"/>
    </source>
</evidence>
<name>A0ABS9D9P8_9ALTE</name>
<dbReference type="PANTHER" id="PTHR34351:SF1">
    <property type="entry name" value="SLR1927 PROTEIN"/>
    <property type="match status" value="1"/>
</dbReference>
<evidence type="ECO:0000313" key="3">
    <source>
        <dbReference type="Proteomes" id="UP001521137"/>
    </source>
</evidence>
<feature type="transmembrane region" description="Helical" evidence="1">
    <location>
        <begin position="47"/>
        <end position="70"/>
    </location>
</feature>
<keyword evidence="1" id="KW-0812">Transmembrane</keyword>
<evidence type="ECO:0000256" key="1">
    <source>
        <dbReference type="SAM" id="Phobius"/>
    </source>
</evidence>
<keyword evidence="1" id="KW-1133">Transmembrane helix</keyword>
<accession>A0ABS9D9P8</accession>